<evidence type="ECO:0000256" key="3">
    <source>
        <dbReference type="ARBA" id="ARBA00012582"/>
    </source>
</evidence>
<evidence type="ECO:0000256" key="2">
    <source>
        <dbReference type="ARBA" id="ARBA00012494"/>
    </source>
</evidence>
<dbReference type="Proteomes" id="UP001265300">
    <property type="component" value="Segment"/>
</dbReference>
<evidence type="ECO:0000256" key="15">
    <source>
        <dbReference type="ARBA" id="ARBA00031012"/>
    </source>
</evidence>
<keyword evidence="6" id="KW-0949">S-adenosyl-L-methionine</keyword>
<evidence type="ECO:0000256" key="4">
    <source>
        <dbReference type="ARBA" id="ARBA00022603"/>
    </source>
</evidence>
<sequence length="2116" mass="238532">MFDDNFSFDDDAEEYEGQRGPLATHCNVPLKYSAARAALGVPALGQHVSPNNRYRREWEEIQKLSGSSKVDFIDGARHQFRMLNSLVIPDRGLCNIEFNQQWQVGSRLWDLNIQALKKVDPSLSLPQTIDVQDQVKDLLRVSYKIKCFYEEAVMSSGSESFIPELWWTKRGSVTFVKMNSIKIFVTSNLCYVMSAEGTALLSRDHLLIWSDLAAQRYALRLLSVLESAMNETPYLTWDELNFYFDNGDRMLYYGGNEAYKVIYGSEPELISKLVGNIPVGTANGAPFHAMVRRDLTEAAEACGIMDLYEERRQFINERAHFPAVISQLHGLYRIWGHPTVEPLGGASALKQITRTVRMLHPEKAYQIDLKFKEEFITRYIAKNNRWPELDCSQLNPYNIIRTSYESQGAYPIRHQDYKRSHLRLVKFKKTFPVDPKFDLTEMLADKAISLDTDCLLHRLRNGQGVGTSQERSVLLKWLESDLHDPATFLQTINVEGFPANERSLGVKEKEREGKKNARLFGLMTLVKRMYIVLTEALLAEHLIPFFPEITMTDSELMLDKKRLQFAGKSKECKKLFTSLDFSKWNSNMRKEETDPIFSDFDHLFGFSNVFSRTHEMFNKSDIYLLNGSYLPRPQGDGLMHDIGCWNGHLGGIEGLRQKGWTIWTVILILLCAEDLPVQIALMGQGDNQILRESYSVEIDTARMMEIHFQFLGRLNDMLEHVGPPLKMEETWTSEHLFVYGKYMIHKGASLPTYGKRICRMFRLSNEDYPTLESTLSSLSANLSSAMACSWDPGVLYFIYCMEAVGSIQLFLRGSFLQPKPPLQVLRSSSTLEVPGETRPKHITVPPLVGRTSLPDNSFYIGVLLLPRILGGFPITNLLQSLLRGFPDEVNLSVSILSIFHGFASDKEKRIIERILQPEFATTVQYEMLYEHPTALNLELPPAPSESRRKMVIEFLKDTPRIKNPAFKEFINLLDHPAEKAIIDYLQYARPFNPRFLGLIAGATIDARARQLAGRLQKTKTISELARTEGRQNIYSKIASSELNHVLSVVRRLTVPATSPVVWYPNKCSMTHTMELRNTGWRVDIVGVDCVSPFEFMEIEPVVEENPCPPGLELDKGYIVISQSIHLSEPDLQNALIVGSHFPYRGSATSRKTSGFGDSLSEVSDPLLTKLLGLFSLLGWATPPDGNLARVIKAMLAARTDIDPNLLLPDFDQLAGSIHHRLQDERSGHGGSVAVLPNFGSKFFFNTFPLSAYSKGSKNVNLMFQSVMSVATVLRGWGLRRGIHCKTPTFHIHVKRSCCVRDIVEDPVDCDTPPGFLIPSRPDNPYLYIKSSSMKEVVEQLISFPKTVTPSRRPDDCSRRLVPLLAHEIVKTLKVGMWTSLNRGFSNHGLLINWALRCPLQQLLEHVTFLIGCYVFPAVRGDRPEDFLLRLSEFIVKSPLPEWTQMSNLLFCPNFHHELVKEPYLFTISGNPRLSLNVLATNLRGVCSRIASTWASNPSSKDRIGFLDIFSPPSCGASLHPSLQLLFRDYLLNKNSSDVLLLRNTILNTLLLKDSQDVFSVYATRAKNYVSAGRLLICADSVDTLCKFAKEIDDEAQVMPGMNKLLDPSASVLIRVSRSRLSPAEIRLLPTTPSNSRSYIIHAKKPLAAPTSGSYKGLSLLRHIHPFLPDTVLCLGDGAGGFTWSALRTYSSSEVTYNSLIDSSEAIQQAAPVPYLPALAGWPSFEARLKGMTTVNEGISDILHPGFETSLRRYGTVRADLIMGDMESPNYLKGIDPVIMTMKVGSICRSMKTQILIKKDYALNPRALRASVSILLAYFNEVSVVKSWFSSGSNTEVYLICSQPISGKVPRLKGDMVTGELLPLDFEQEIVDIMRDIRDGASPLTAEIVLSYTEAIDPNFKESLVSQLIQGLPMVLKTVPLLFPHAVTSWIGSTSMKNPGRPTAIRRSMESSHFSIPYLQRWSLAYLVLWCSISNKNHEQLDSLWQSLKIVWFRTQNLSWGLSLTGNDIPENESVHRKVWNLPQILGSRHQKIIHRLTGIMTMLDIEVVSFSEAIEVGGQAADGRPLSSPFLAVDPWCREFLQFTGVSKVKILPLRIRETVSALLRKSKTSRRPKQS</sequence>
<keyword evidence="4" id="KW-0489">Methyltransferase</keyword>
<keyword evidence="22" id="KW-1185">Reference proteome</keyword>
<protein>
    <recommendedName>
        <fullName evidence="15">Replicase</fullName>
        <ecNumber evidence="13">2.1.1.375</ecNumber>
        <ecNumber evidence="2">2.7.7.48</ecNumber>
        <ecNumber evidence="3">2.7.7.88</ecNumber>
    </recommendedName>
    <alternativeName>
        <fullName evidence="14">Transcriptase</fullName>
    </alternativeName>
</protein>
<evidence type="ECO:0000256" key="10">
    <source>
        <dbReference type="ARBA" id="ARBA00023268"/>
    </source>
</evidence>
<keyword evidence="7" id="KW-0378">Hydrolase</keyword>
<keyword evidence="8" id="KW-0067">ATP-binding</keyword>
<evidence type="ECO:0000256" key="16">
    <source>
        <dbReference type="ARBA" id="ARBA00047332"/>
    </source>
</evidence>
<evidence type="ECO:0000313" key="22">
    <source>
        <dbReference type="Proteomes" id="UP001265300"/>
    </source>
</evidence>
<reference evidence="21" key="1">
    <citation type="journal article" date="2021" name="MSphere">
        <title>Diverse RNA Viruses Discovered in Three Parasitoid Wasps of the Rice Weevil Sitophilus oryzae.</title>
        <authorList>
            <person name="Wang F."/>
            <person name="Yuan B."/>
            <person name="Xiao S."/>
            <person name="Zhang J."/>
            <person name="Jia W."/>
            <person name="Fang Q."/>
            <person name="Wang F."/>
            <person name="Song Q."/>
            <person name="Ye G."/>
        </authorList>
    </citation>
    <scope>NUCLEOTIDE SEQUENCE</scope>
</reference>
<dbReference type="GO" id="GO:0005524">
    <property type="term" value="F:ATP binding"/>
    <property type="evidence" value="ECO:0007669"/>
    <property type="project" value="UniProtKB-KW"/>
</dbReference>
<dbReference type="Pfam" id="PF00946">
    <property type="entry name" value="Mononeg_RNA_pol"/>
    <property type="match status" value="1"/>
</dbReference>
<dbReference type="PROSITE" id="PS51590">
    <property type="entry name" value="SAM_MT_MNV_L"/>
    <property type="match status" value="1"/>
</dbReference>
<keyword evidence="9" id="KW-0506">mRNA capping</keyword>
<comment type="catalytic activity">
    <reaction evidence="18">
        <text>GTP + H2O = GDP + phosphate + H(+)</text>
        <dbReference type="Rhea" id="RHEA:19669"/>
        <dbReference type="ChEBI" id="CHEBI:15377"/>
        <dbReference type="ChEBI" id="CHEBI:15378"/>
        <dbReference type="ChEBI" id="CHEBI:37565"/>
        <dbReference type="ChEBI" id="CHEBI:43474"/>
        <dbReference type="ChEBI" id="CHEBI:58189"/>
    </reaction>
</comment>
<evidence type="ECO:0000313" key="21">
    <source>
        <dbReference type="EMBL" id="QWT43296.1"/>
    </source>
</evidence>
<organism evidence="21 22">
    <name type="scientific">Lariophagus distinguendus negative-strand RNA virus 1</name>
    <dbReference type="NCBI Taxonomy" id="2848911"/>
    <lineage>
        <taxon>Viruses</taxon>
        <taxon>Riboviria</taxon>
        <taxon>Orthornavirae</taxon>
        <taxon>Negarnaviricota</taxon>
    </lineage>
</organism>
<dbReference type="InterPro" id="IPR025786">
    <property type="entry name" value="Mononega_L_MeTrfase"/>
</dbReference>
<keyword evidence="10" id="KW-0511">Multifunctional enzyme</keyword>
<comment type="catalytic activity">
    <reaction evidence="17">
        <text>a 5'-end (5'-triphosphoguanosine)-adenylyl-adenylyl-cytidylyl-adenosine in mRNA + 2 S-adenosyl-L-methionine = a 5'-end (N(7)-methyl 5'-triphosphoguanosine)-(2'-O-methyladenylyl)-adenylyl-cytidylyl-adenosine in mRNA + 2 S-adenosyl-L-homocysteine + H(+)</text>
        <dbReference type="Rhea" id="RHEA:65376"/>
        <dbReference type="Rhea" id="RHEA-COMP:16797"/>
        <dbReference type="Rhea" id="RHEA-COMP:16798"/>
        <dbReference type="ChEBI" id="CHEBI:15378"/>
        <dbReference type="ChEBI" id="CHEBI:57856"/>
        <dbReference type="ChEBI" id="CHEBI:59789"/>
        <dbReference type="ChEBI" id="CHEBI:156483"/>
        <dbReference type="ChEBI" id="CHEBI:156484"/>
        <dbReference type="EC" id="2.1.1.375"/>
    </reaction>
</comment>
<accession>A0A8F2J187</accession>
<evidence type="ECO:0000256" key="6">
    <source>
        <dbReference type="ARBA" id="ARBA00022691"/>
    </source>
</evidence>
<dbReference type="GO" id="GO:0003968">
    <property type="term" value="F:RNA-directed RNA polymerase activity"/>
    <property type="evidence" value="ECO:0007669"/>
    <property type="project" value="UniProtKB-EC"/>
</dbReference>
<evidence type="ECO:0000256" key="1">
    <source>
        <dbReference type="ARBA" id="ARBA00004328"/>
    </source>
</evidence>
<comment type="catalytic activity">
    <reaction evidence="12">
        <text>a 5'-end (5'-triphosphoguanosine)-(2'-O-methyladenylyl)-adenylyl-cytidylyl-adenosine in mRNA + S-adenosyl-L-methionine = a 5'-end (N(7)-methyl 5'-triphosphoguanosine)-(2'-O-methyladenylyl)-adenylyl-cytidylyl-adenosine in mRNA + S-adenosyl-L-homocysteine</text>
        <dbReference type="Rhea" id="RHEA:65440"/>
        <dbReference type="Rhea" id="RHEA-COMP:16798"/>
        <dbReference type="Rhea" id="RHEA-COMP:16801"/>
        <dbReference type="ChEBI" id="CHEBI:57856"/>
        <dbReference type="ChEBI" id="CHEBI:59789"/>
        <dbReference type="ChEBI" id="CHEBI:156482"/>
        <dbReference type="ChEBI" id="CHEBI:156483"/>
    </reaction>
</comment>
<evidence type="ECO:0000259" key="19">
    <source>
        <dbReference type="PROSITE" id="PS50526"/>
    </source>
</evidence>
<proteinExistence type="predicted"/>
<comment type="catalytic activity">
    <reaction evidence="11">
        <text>a 5'-end triphospho-adenylyl-adenylyl-cytidylyl-adenosine in mRNA + GDP + H(+) = a 5'-end (5'-triphosphoguanosine)-adenylyl-adenylyl-cytidylyl-adenosine in mRNA + diphosphate</text>
        <dbReference type="Rhea" id="RHEA:65436"/>
        <dbReference type="Rhea" id="RHEA-COMP:16797"/>
        <dbReference type="Rhea" id="RHEA-COMP:16799"/>
        <dbReference type="ChEBI" id="CHEBI:15378"/>
        <dbReference type="ChEBI" id="CHEBI:33019"/>
        <dbReference type="ChEBI" id="CHEBI:58189"/>
        <dbReference type="ChEBI" id="CHEBI:156484"/>
        <dbReference type="ChEBI" id="CHEBI:156503"/>
        <dbReference type="EC" id="2.7.7.88"/>
    </reaction>
</comment>
<evidence type="ECO:0000256" key="14">
    <source>
        <dbReference type="ARBA" id="ARBA00030436"/>
    </source>
</evidence>
<feature type="domain" description="Mononegavirus-type SAM-dependent 2'-O-MTase" evidence="20">
    <location>
        <begin position="1644"/>
        <end position="1839"/>
    </location>
</feature>
<keyword evidence="8" id="KW-0547">Nucleotide-binding</keyword>
<dbReference type="EC" id="2.1.1.375" evidence="13"/>
<evidence type="ECO:0000256" key="17">
    <source>
        <dbReference type="ARBA" id="ARBA00047370"/>
    </source>
</evidence>
<dbReference type="GO" id="GO:0016787">
    <property type="term" value="F:hydrolase activity"/>
    <property type="evidence" value="ECO:0007669"/>
    <property type="project" value="UniProtKB-KW"/>
</dbReference>
<dbReference type="GO" id="GO:0004482">
    <property type="term" value="F:mRNA 5'-cap (guanine-N7-)-methyltransferase activity"/>
    <property type="evidence" value="ECO:0007669"/>
    <property type="project" value="InterPro"/>
</dbReference>
<keyword evidence="5" id="KW-0507">mRNA processing</keyword>
<evidence type="ECO:0000256" key="13">
    <source>
        <dbReference type="ARBA" id="ARBA00026099"/>
    </source>
</evidence>
<dbReference type="Pfam" id="PF14314">
    <property type="entry name" value="Methyltrans_Mon_2nd"/>
    <property type="match status" value="1"/>
</dbReference>
<dbReference type="PROSITE" id="PS50526">
    <property type="entry name" value="RDRP_SSRNA_NEG_NONSEG"/>
    <property type="match status" value="1"/>
</dbReference>
<evidence type="ECO:0000259" key="20">
    <source>
        <dbReference type="PROSITE" id="PS51590"/>
    </source>
</evidence>
<evidence type="ECO:0000256" key="11">
    <source>
        <dbReference type="ARBA" id="ARBA00024494"/>
    </source>
</evidence>
<name>A0A8F2J187_9VIRU</name>
<gene>
    <name evidence="21" type="primary">L</name>
</gene>
<evidence type="ECO:0000256" key="12">
    <source>
        <dbReference type="ARBA" id="ARBA00024499"/>
    </source>
</evidence>
<evidence type="ECO:0000256" key="9">
    <source>
        <dbReference type="ARBA" id="ARBA00023042"/>
    </source>
</evidence>
<evidence type="ECO:0000256" key="7">
    <source>
        <dbReference type="ARBA" id="ARBA00022801"/>
    </source>
</evidence>
<evidence type="ECO:0000256" key="18">
    <source>
        <dbReference type="ARBA" id="ARBA00048548"/>
    </source>
</evidence>
<dbReference type="InterPro" id="IPR039530">
    <property type="entry name" value="L_methyltransferase_rhabdo"/>
</dbReference>
<evidence type="ECO:0000256" key="8">
    <source>
        <dbReference type="ARBA" id="ARBA00022840"/>
    </source>
</evidence>
<dbReference type="EC" id="2.7.7.48" evidence="2"/>
<feature type="domain" description="RdRp catalytic" evidence="19">
    <location>
        <begin position="573"/>
        <end position="747"/>
    </location>
</feature>
<evidence type="ECO:0000256" key="5">
    <source>
        <dbReference type="ARBA" id="ARBA00022664"/>
    </source>
</evidence>
<dbReference type="InterPro" id="IPR014023">
    <property type="entry name" value="Mononeg_RNA_pol_cat"/>
</dbReference>
<dbReference type="InterPro" id="IPR026890">
    <property type="entry name" value="Mononeg_mRNAcap"/>
</dbReference>
<comment type="catalytic activity">
    <reaction evidence="16">
        <text>a 5'-end (5'-triphosphoguanosine)-adenylyl-adenylyl-cytidylyl-adenosine in mRNA + S-adenosyl-L-methionine = a 5'-end (5'-triphosphoguanosine)-(2'-O-methyladenylyl)-adenylyl-cytidylyl-adenosine in mRNA + S-adenosyl-L-homocysteine + H(+)</text>
        <dbReference type="Rhea" id="RHEA:65380"/>
        <dbReference type="Rhea" id="RHEA-COMP:16797"/>
        <dbReference type="Rhea" id="RHEA-COMP:16801"/>
        <dbReference type="ChEBI" id="CHEBI:15378"/>
        <dbReference type="ChEBI" id="CHEBI:57856"/>
        <dbReference type="ChEBI" id="CHEBI:59789"/>
        <dbReference type="ChEBI" id="CHEBI:156482"/>
        <dbReference type="ChEBI" id="CHEBI:156484"/>
    </reaction>
</comment>
<dbReference type="Pfam" id="PF14318">
    <property type="entry name" value="Mononeg_mRNAcap"/>
    <property type="match status" value="1"/>
</dbReference>
<dbReference type="EMBL" id="MW864604">
    <property type="protein sequence ID" value="QWT43296.1"/>
    <property type="molecule type" value="Genomic_RNA"/>
</dbReference>
<comment type="subcellular location">
    <subcellularLocation>
        <location evidence="1">Virion</location>
    </subcellularLocation>
</comment>
<keyword evidence="4" id="KW-0808">Transferase</keyword>
<dbReference type="EC" id="2.7.7.88" evidence="3"/>